<dbReference type="Pfam" id="PF02770">
    <property type="entry name" value="Acyl-CoA_dh_M"/>
    <property type="match status" value="1"/>
</dbReference>
<reference evidence="15 16" key="1">
    <citation type="submission" date="2019-06" db="EMBL/GenBank/DDBJ databases">
        <title>Sequencing the genomes of 1000 actinobacteria strains.</title>
        <authorList>
            <person name="Klenk H.-P."/>
        </authorList>
    </citation>
    <scope>NUCLEOTIDE SEQUENCE [LARGE SCALE GENOMIC DNA]</scope>
    <source>
        <strain evidence="15 16">DSM 20169</strain>
    </source>
</reference>
<dbReference type="InterPro" id="IPR009075">
    <property type="entry name" value="AcylCo_DH/oxidase_C"/>
</dbReference>
<comment type="cofactor">
    <cofactor evidence="1 11">
        <name>FAD</name>
        <dbReference type="ChEBI" id="CHEBI:57692"/>
    </cofactor>
</comment>
<sequence>MTTTIDTLLDLESRLTPAEIMWREVARTLVDEHIRPVIDDDFEAQRFRPEILRALGRTGLLSLPIASRDDGETVGYGLACMELEAGDSSYRTLLSVQSSLAMTSIDSYGSEEQKDRWLPAMAAGEALGCFALTEPHSGSDPGGMTTSATRRGDDWVLSGAKRWIGLANHADVAVVWARAEDGVRGFLVDTASRGFSAVPIGGKLSLRASVQCDVTFDDVVVPSSAALPGAEGLGTALACLVNARYGIAWGVMGAARSSFESALDLSRRRRAFGEPLARRQLVQAKLADMFTDYQRGVLVALHLGRLKAEKRLSAAQVSTGKLGNVRLAQRIVRTARGVLGGDGVTSAFPVMRHMANLEAVSTYEGTEEIHQLIIGRTLTAENAIR</sequence>
<evidence type="ECO:0000259" key="13">
    <source>
        <dbReference type="Pfam" id="PF02770"/>
    </source>
</evidence>
<feature type="domain" description="Acyl-CoA dehydrogenase/oxidase C-terminal" evidence="12">
    <location>
        <begin position="231"/>
        <end position="378"/>
    </location>
</feature>
<dbReference type="GO" id="GO:0050660">
    <property type="term" value="F:flavin adenine dinucleotide binding"/>
    <property type="evidence" value="ECO:0007669"/>
    <property type="project" value="InterPro"/>
</dbReference>
<comment type="caution">
    <text evidence="15">The sequence shown here is derived from an EMBL/GenBank/DDBJ whole genome shotgun (WGS) entry which is preliminary data.</text>
</comment>
<dbReference type="InterPro" id="IPR052033">
    <property type="entry name" value="Glutaryl-CoA_DH_mitochondrial"/>
</dbReference>
<dbReference type="Gene3D" id="2.40.110.10">
    <property type="entry name" value="Butyryl-CoA Dehydrogenase, subunit A, domain 2"/>
    <property type="match status" value="1"/>
</dbReference>
<comment type="pathway">
    <text evidence="8">Amino-acid metabolism; tryptophan metabolism.</text>
</comment>
<proteinExistence type="inferred from homology"/>
<name>A0A543BL92_9MICO</name>
<dbReference type="GO" id="GO:0004361">
    <property type="term" value="F:glutaryl-CoA dehydrogenase activity"/>
    <property type="evidence" value="ECO:0007669"/>
    <property type="project" value="UniProtKB-EC"/>
</dbReference>
<feature type="domain" description="Acyl-CoA oxidase/dehydrogenase middle" evidence="13">
    <location>
        <begin position="129"/>
        <end position="219"/>
    </location>
</feature>
<dbReference type="PANTHER" id="PTHR42807:SF1">
    <property type="entry name" value="GLUTARYL-COA DEHYDROGENASE, MITOCHONDRIAL"/>
    <property type="match status" value="1"/>
</dbReference>
<comment type="pathway">
    <text evidence="7">Amino-acid metabolism; lysine degradation.</text>
</comment>
<dbReference type="InterPro" id="IPR006091">
    <property type="entry name" value="Acyl-CoA_Oxase/DH_mid-dom"/>
</dbReference>
<protein>
    <recommendedName>
        <fullName evidence="9">glutaryl-CoA dehydrogenase (ETF)</fullName>
        <ecNumber evidence="9">1.3.8.6</ecNumber>
    </recommendedName>
</protein>
<accession>A0A543BL92</accession>
<dbReference type="Proteomes" id="UP000317209">
    <property type="component" value="Unassembled WGS sequence"/>
</dbReference>
<keyword evidence="4 11" id="KW-0274">FAD</keyword>
<dbReference type="EMBL" id="VFOX01000001">
    <property type="protein sequence ID" value="TQL85610.1"/>
    <property type="molecule type" value="Genomic_DNA"/>
</dbReference>
<dbReference type="InterPro" id="IPR013786">
    <property type="entry name" value="AcylCoA_DH/ox_N"/>
</dbReference>
<keyword evidence="16" id="KW-1185">Reference proteome</keyword>
<evidence type="ECO:0000256" key="6">
    <source>
        <dbReference type="ARBA" id="ARBA00023002"/>
    </source>
</evidence>
<dbReference type="RefSeq" id="WP_141871545.1">
    <property type="nucleotide sequence ID" value="NZ_VFOX01000001.1"/>
</dbReference>
<dbReference type="EC" id="1.3.8.6" evidence="9"/>
<evidence type="ECO:0000256" key="8">
    <source>
        <dbReference type="ARBA" id="ARBA00037927"/>
    </source>
</evidence>
<evidence type="ECO:0000259" key="14">
    <source>
        <dbReference type="Pfam" id="PF02771"/>
    </source>
</evidence>
<evidence type="ECO:0000256" key="9">
    <source>
        <dbReference type="ARBA" id="ARBA00039033"/>
    </source>
</evidence>
<organism evidence="15 16">
    <name type="scientific">Microbacterium saperdae</name>
    <dbReference type="NCBI Taxonomy" id="69368"/>
    <lineage>
        <taxon>Bacteria</taxon>
        <taxon>Bacillati</taxon>
        <taxon>Actinomycetota</taxon>
        <taxon>Actinomycetes</taxon>
        <taxon>Micrococcales</taxon>
        <taxon>Microbacteriaceae</taxon>
        <taxon>Microbacterium</taxon>
    </lineage>
</organism>
<dbReference type="InterPro" id="IPR006089">
    <property type="entry name" value="Acyl-CoA_DH_CS"/>
</dbReference>
<dbReference type="Gene3D" id="1.10.540.10">
    <property type="entry name" value="Acyl-CoA dehydrogenase/oxidase, N-terminal domain"/>
    <property type="match status" value="1"/>
</dbReference>
<comment type="similarity">
    <text evidence="2 11">Belongs to the acyl-CoA dehydrogenase family.</text>
</comment>
<dbReference type="GO" id="GO:0000062">
    <property type="term" value="F:fatty-acyl-CoA binding"/>
    <property type="evidence" value="ECO:0007669"/>
    <property type="project" value="TreeGrafter"/>
</dbReference>
<dbReference type="Gene3D" id="1.20.140.10">
    <property type="entry name" value="Butyryl-CoA Dehydrogenase, subunit A, domain 3"/>
    <property type="match status" value="1"/>
</dbReference>
<dbReference type="Pfam" id="PF00441">
    <property type="entry name" value="Acyl-CoA_dh_1"/>
    <property type="match status" value="1"/>
</dbReference>
<dbReference type="SUPFAM" id="SSF56645">
    <property type="entry name" value="Acyl-CoA dehydrogenase NM domain-like"/>
    <property type="match status" value="1"/>
</dbReference>
<dbReference type="InterPro" id="IPR009100">
    <property type="entry name" value="AcylCoA_DH/oxidase_NM_dom_sf"/>
</dbReference>
<feature type="domain" description="Acyl-CoA dehydrogenase/oxidase N-terminal" evidence="14">
    <location>
        <begin position="16"/>
        <end position="125"/>
    </location>
</feature>
<evidence type="ECO:0000256" key="5">
    <source>
        <dbReference type="ARBA" id="ARBA00022946"/>
    </source>
</evidence>
<evidence type="ECO:0000256" key="7">
    <source>
        <dbReference type="ARBA" id="ARBA00037899"/>
    </source>
</evidence>
<evidence type="ECO:0000259" key="12">
    <source>
        <dbReference type="Pfam" id="PF00441"/>
    </source>
</evidence>
<evidence type="ECO:0000256" key="3">
    <source>
        <dbReference type="ARBA" id="ARBA00022630"/>
    </source>
</evidence>
<dbReference type="AlphaFoldDB" id="A0A543BL92"/>
<dbReference type="Pfam" id="PF02771">
    <property type="entry name" value="Acyl-CoA_dh_N"/>
    <property type="match status" value="1"/>
</dbReference>
<dbReference type="GO" id="GO:0046949">
    <property type="term" value="P:fatty-acyl-CoA biosynthetic process"/>
    <property type="evidence" value="ECO:0007669"/>
    <property type="project" value="TreeGrafter"/>
</dbReference>
<dbReference type="OrthoDB" id="9770681at2"/>
<gene>
    <name evidence="15" type="ORF">FB560_1235</name>
</gene>
<dbReference type="PROSITE" id="PS00072">
    <property type="entry name" value="ACYL_COA_DH_1"/>
    <property type="match status" value="1"/>
</dbReference>
<keyword evidence="3 11" id="KW-0285">Flavoprotein</keyword>
<evidence type="ECO:0000313" key="15">
    <source>
        <dbReference type="EMBL" id="TQL85610.1"/>
    </source>
</evidence>
<evidence type="ECO:0000313" key="16">
    <source>
        <dbReference type="Proteomes" id="UP000317209"/>
    </source>
</evidence>
<keyword evidence="5" id="KW-0809">Transit peptide</keyword>
<dbReference type="SUPFAM" id="SSF47203">
    <property type="entry name" value="Acyl-CoA dehydrogenase C-terminal domain-like"/>
    <property type="match status" value="1"/>
</dbReference>
<keyword evidence="6 11" id="KW-0560">Oxidoreductase</keyword>
<evidence type="ECO:0000256" key="10">
    <source>
        <dbReference type="ARBA" id="ARBA00049493"/>
    </source>
</evidence>
<dbReference type="InterPro" id="IPR046373">
    <property type="entry name" value="Acyl-CoA_Oxase/DH_mid-dom_sf"/>
</dbReference>
<evidence type="ECO:0000256" key="1">
    <source>
        <dbReference type="ARBA" id="ARBA00001974"/>
    </source>
</evidence>
<dbReference type="PANTHER" id="PTHR42807">
    <property type="entry name" value="GLUTARYL-COA DEHYDROGENASE, MITOCHONDRIAL"/>
    <property type="match status" value="1"/>
</dbReference>
<evidence type="ECO:0000256" key="11">
    <source>
        <dbReference type="RuleBase" id="RU362125"/>
    </source>
</evidence>
<evidence type="ECO:0000256" key="2">
    <source>
        <dbReference type="ARBA" id="ARBA00009347"/>
    </source>
</evidence>
<dbReference type="GO" id="GO:0033539">
    <property type="term" value="P:fatty acid beta-oxidation using acyl-CoA dehydrogenase"/>
    <property type="evidence" value="ECO:0007669"/>
    <property type="project" value="TreeGrafter"/>
</dbReference>
<comment type="catalytic activity">
    <reaction evidence="10">
        <text>glutaryl-CoA + oxidized [electron-transfer flavoprotein] + 2 H(+) = (2E)-butenoyl-CoA + reduced [electron-transfer flavoprotein] + CO2</text>
        <dbReference type="Rhea" id="RHEA:13389"/>
        <dbReference type="Rhea" id="RHEA-COMP:10685"/>
        <dbReference type="Rhea" id="RHEA-COMP:10686"/>
        <dbReference type="ChEBI" id="CHEBI:15378"/>
        <dbReference type="ChEBI" id="CHEBI:16526"/>
        <dbReference type="ChEBI" id="CHEBI:57332"/>
        <dbReference type="ChEBI" id="CHEBI:57378"/>
        <dbReference type="ChEBI" id="CHEBI:57692"/>
        <dbReference type="ChEBI" id="CHEBI:58307"/>
        <dbReference type="EC" id="1.3.8.6"/>
    </reaction>
</comment>
<evidence type="ECO:0000256" key="4">
    <source>
        <dbReference type="ARBA" id="ARBA00022827"/>
    </source>
</evidence>
<dbReference type="InterPro" id="IPR037069">
    <property type="entry name" value="AcylCoA_DH/ox_N_sf"/>
</dbReference>
<dbReference type="InterPro" id="IPR036250">
    <property type="entry name" value="AcylCo_DH-like_C"/>
</dbReference>